<dbReference type="InterPro" id="IPR022742">
    <property type="entry name" value="Hydrolase_4"/>
</dbReference>
<organism evidence="2">
    <name type="scientific">Thermofilum pendens</name>
    <dbReference type="NCBI Taxonomy" id="2269"/>
    <lineage>
        <taxon>Archaea</taxon>
        <taxon>Thermoproteota</taxon>
        <taxon>Thermoprotei</taxon>
        <taxon>Thermofilales</taxon>
        <taxon>Thermofilaceae</taxon>
        <taxon>Thermofilum</taxon>
    </lineage>
</organism>
<dbReference type="AlphaFoldDB" id="A0A7C3WMX0"/>
<dbReference type="InterPro" id="IPR029058">
    <property type="entry name" value="AB_hydrolase_fold"/>
</dbReference>
<gene>
    <name evidence="2" type="ORF">ENV88_07690</name>
</gene>
<protein>
    <recommendedName>
        <fullName evidence="1">Serine aminopeptidase S33 domain-containing protein</fullName>
    </recommendedName>
</protein>
<accession>A0A7C3WMX0</accession>
<name>A0A7C3WMX0_THEPE</name>
<dbReference type="InterPro" id="IPR050261">
    <property type="entry name" value="FrsA_esterase"/>
</dbReference>
<evidence type="ECO:0000259" key="1">
    <source>
        <dbReference type="Pfam" id="PF12146"/>
    </source>
</evidence>
<dbReference type="SUPFAM" id="SSF53474">
    <property type="entry name" value="alpha/beta-Hydrolases"/>
    <property type="match status" value="1"/>
</dbReference>
<dbReference type="Gene3D" id="3.40.50.1820">
    <property type="entry name" value="alpha/beta hydrolase"/>
    <property type="match status" value="1"/>
</dbReference>
<reference evidence="2" key="1">
    <citation type="journal article" date="2020" name="mSystems">
        <title>Genome- and Community-Level Interaction Insights into Carbon Utilization and Element Cycling Functions of Hydrothermarchaeota in Hydrothermal Sediment.</title>
        <authorList>
            <person name="Zhou Z."/>
            <person name="Liu Y."/>
            <person name="Xu W."/>
            <person name="Pan J."/>
            <person name="Luo Z.H."/>
            <person name="Li M."/>
        </authorList>
    </citation>
    <scope>NUCLEOTIDE SEQUENCE [LARGE SCALE GENOMIC DNA]</scope>
    <source>
        <strain evidence="2">SpSt-8</strain>
    </source>
</reference>
<feature type="domain" description="Serine aminopeptidase S33" evidence="1">
    <location>
        <begin position="64"/>
        <end position="111"/>
    </location>
</feature>
<evidence type="ECO:0000313" key="2">
    <source>
        <dbReference type="EMBL" id="HGB25881.1"/>
    </source>
</evidence>
<comment type="caution">
    <text evidence="2">The sequence shown here is derived from an EMBL/GenBank/DDBJ whole genome shotgun (WGS) entry which is preliminary data.</text>
</comment>
<dbReference type="EMBL" id="DTIB01000134">
    <property type="protein sequence ID" value="HGB25881.1"/>
    <property type="molecule type" value="Genomic_DNA"/>
</dbReference>
<sequence>MPTKNKGLISLALLATMVLSSFLAYLVMSSLGYVVIQDVRFYGPSGEVISAHLYIPADATPQKPAPGILAIHGYNNQKEYMANTVLELARRGYVVLAIDMTGHGFSEGAVGCSRTARWQA</sequence>
<dbReference type="Pfam" id="PF12146">
    <property type="entry name" value="Hydrolase_4"/>
    <property type="match status" value="1"/>
</dbReference>
<dbReference type="PANTHER" id="PTHR22946">
    <property type="entry name" value="DIENELACTONE HYDROLASE DOMAIN-CONTAINING PROTEIN-RELATED"/>
    <property type="match status" value="1"/>
</dbReference>
<proteinExistence type="predicted"/>